<dbReference type="EMBL" id="CP031775">
    <property type="protein sequence ID" value="QDZ92502.1"/>
    <property type="molecule type" value="Genomic_DNA"/>
</dbReference>
<organism evidence="1">
    <name type="scientific">Shewanella decolorationis</name>
    <dbReference type="NCBI Taxonomy" id="256839"/>
    <lineage>
        <taxon>Bacteria</taxon>
        <taxon>Pseudomonadati</taxon>
        <taxon>Pseudomonadota</taxon>
        <taxon>Gammaproteobacteria</taxon>
        <taxon>Alteromonadales</taxon>
        <taxon>Shewanellaceae</taxon>
        <taxon>Shewanella</taxon>
    </lineage>
</organism>
<proteinExistence type="predicted"/>
<reference evidence="1" key="1">
    <citation type="journal article" date="2019" name="Ecotoxicol. Environ. Saf.">
        <title>Microbial characterization of heavy metal resistant bacterial strains isolated from an electroplating wastewater treatment plant.</title>
        <authorList>
            <person name="Cai X."/>
            <person name="Zheng X."/>
            <person name="Zhang D."/>
            <person name="Iqbal W."/>
            <person name="Liu C."/>
            <person name="Yang B."/>
            <person name="Zhao X."/>
            <person name="Lu X."/>
            <person name="Mao Y."/>
        </authorList>
    </citation>
    <scope>NUCLEOTIDE SEQUENCE [LARGE SCALE GENOMIC DNA]</scope>
    <source>
        <strain evidence="1">Ni1-3</strain>
    </source>
</reference>
<gene>
    <name evidence="1" type="ORF">D0436_19680</name>
</gene>
<protein>
    <submittedName>
        <fullName evidence="1">Uncharacterized protein</fullName>
    </submittedName>
</protein>
<name>A0A5B8R231_9GAMM</name>
<accession>A0A5B8R231</accession>
<evidence type="ECO:0000313" key="1">
    <source>
        <dbReference type="EMBL" id="QDZ92502.1"/>
    </source>
</evidence>
<dbReference type="AlphaFoldDB" id="A0A5B8R231"/>
<sequence length="83" mass="9401">MRKAVEQAGKGCLTKRMLGCNGSDRGSNFALTRKGAKFRLVFNRVKTWQTVLSTYPNGEENNLPLGEVRFFFCIGVCNRRKAR</sequence>